<feature type="non-terminal residue" evidence="3">
    <location>
        <position position="295"/>
    </location>
</feature>
<evidence type="ECO:0000256" key="2">
    <source>
        <dbReference type="SAM" id="SignalP"/>
    </source>
</evidence>
<name>A0AAV5SK81_9BILA</name>
<proteinExistence type="predicted"/>
<evidence type="ECO:0000256" key="1">
    <source>
        <dbReference type="SAM" id="MobiDB-lite"/>
    </source>
</evidence>
<gene>
    <name evidence="3" type="ORF">PENTCL1PPCAC_5916</name>
</gene>
<reference evidence="3" key="1">
    <citation type="submission" date="2023-10" db="EMBL/GenBank/DDBJ databases">
        <title>Genome assembly of Pristionchus species.</title>
        <authorList>
            <person name="Yoshida K."/>
            <person name="Sommer R.J."/>
        </authorList>
    </citation>
    <scope>NUCLEOTIDE SEQUENCE</scope>
    <source>
        <strain evidence="3">RS0144</strain>
    </source>
</reference>
<dbReference type="AlphaFoldDB" id="A0AAV5SK81"/>
<evidence type="ECO:0000313" key="4">
    <source>
        <dbReference type="Proteomes" id="UP001432027"/>
    </source>
</evidence>
<dbReference type="Proteomes" id="UP001432027">
    <property type="component" value="Unassembled WGS sequence"/>
</dbReference>
<sequence>RMRSLLLLLLPSFLLSSSPPSPPSKPYQWDTDKDPNKPARYRTTDPYTICPVGSLIDWRPMRVASLAHVTVDFGKEDGRPIQMPKEYDEPFTSIEYGRTCVMTLGFTARESRPILAFLGTAIPPLIETSTVGFYRLTRRPRRSPYWGRLPDMAVFYSKDKKPFINCNLHKNAQHIQYSSKAEFYFVVCYGKLEDLMTNKTRANIKQAGDEIYANFVNSTTGNQHKMGLKWNSKMLDLSFLEPSRIQKRFKHAMKHLKGTGLNTKPFEGWSETVMPHYDLRTVIYETRYKKVRTEA</sequence>
<feature type="non-terminal residue" evidence="3">
    <location>
        <position position="1"/>
    </location>
</feature>
<comment type="caution">
    <text evidence="3">The sequence shown here is derived from an EMBL/GenBank/DDBJ whole genome shotgun (WGS) entry which is preliminary data.</text>
</comment>
<feature type="chain" id="PRO_5043887705" evidence="2">
    <location>
        <begin position="17"/>
        <end position="295"/>
    </location>
</feature>
<organism evidence="3 4">
    <name type="scientific">Pristionchus entomophagus</name>
    <dbReference type="NCBI Taxonomy" id="358040"/>
    <lineage>
        <taxon>Eukaryota</taxon>
        <taxon>Metazoa</taxon>
        <taxon>Ecdysozoa</taxon>
        <taxon>Nematoda</taxon>
        <taxon>Chromadorea</taxon>
        <taxon>Rhabditida</taxon>
        <taxon>Rhabditina</taxon>
        <taxon>Diplogasteromorpha</taxon>
        <taxon>Diplogasteroidea</taxon>
        <taxon>Neodiplogasteridae</taxon>
        <taxon>Pristionchus</taxon>
    </lineage>
</organism>
<dbReference type="EMBL" id="BTSX01000002">
    <property type="protein sequence ID" value="GMS83741.1"/>
    <property type="molecule type" value="Genomic_DNA"/>
</dbReference>
<keyword evidence="2" id="KW-0732">Signal</keyword>
<evidence type="ECO:0000313" key="3">
    <source>
        <dbReference type="EMBL" id="GMS83741.1"/>
    </source>
</evidence>
<keyword evidence="4" id="KW-1185">Reference proteome</keyword>
<protein>
    <submittedName>
        <fullName evidence="3">Uncharacterized protein</fullName>
    </submittedName>
</protein>
<feature type="signal peptide" evidence="2">
    <location>
        <begin position="1"/>
        <end position="16"/>
    </location>
</feature>
<feature type="region of interest" description="Disordered" evidence="1">
    <location>
        <begin position="18"/>
        <end position="42"/>
    </location>
</feature>
<accession>A0AAV5SK81</accession>